<dbReference type="GeneID" id="37272209"/>
<dbReference type="AlphaFoldDB" id="A0A316ZGE8"/>
<dbReference type="RefSeq" id="XP_025601116.1">
    <property type="nucleotide sequence ID" value="XM_025744665.1"/>
</dbReference>
<accession>A0A316ZGE8</accession>
<feature type="transmembrane region" description="Helical" evidence="2">
    <location>
        <begin position="69"/>
        <end position="89"/>
    </location>
</feature>
<keyword evidence="2" id="KW-0812">Transmembrane</keyword>
<feature type="compositionally biased region" description="Basic and acidic residues" evidence="1">
    <location>
        <begin position="389"/>
        <end position="402"/>
    </location>
</feature>
<proteinExistence type="predicted"/>
<feature type="transmembrane region" description="Helical" evidence="2">
    <location>
        <begin position="138"/>
        <end position="158"/>
    </location>
</feature>
<organism evidence="3 4">
    <name type="scientific">Tilletiopsis washingtonensis</name>
    <dbReference type="NCBI Taxonomy" id="58919"/>
    <lineage>
        <taxon>Eukaryota</taxon>
        <taxon>Fungi</taxon>
        <taxon>Dikarya</taxon>
        <taxon>Basidiomycota</taxon>
        <taxon>Ustilaginomycotina</taxon>
        <taxon>Exobasidiomycetes</taxon>
        <taxon>Entylomatales</taxon>
        <taxon>Entylomatales incertae sedis</taxon>
        <taxon>Tilletiopsis</taxon>
    </lineage>
</organism>
<evidence type="ECO:0000313" key="4">
    <source>
        <dbReference type="Proteomes" id="UP000245946"/>
    </source>
</evidence>
<dbReference type="Proteomes" id="UP000245946">
    <property type="component" value="Unassembled WGS sequence"/>
</dbReference>
<keyword evidence="2" id="KW-1133">Transmembrane helix</keyword>
<evidence type="ECO:0000256" key="1">
    <source>
        <dbReference type="SAM" id="MobiDB-lite"/>
    </source>
</evidence>
<reference evidence="3 4" key="1">
    <citation type="journal article" date="2018" name="Mol. Biol. Evol.">
        <title>Broad Genomic Sampling Reveals a Smut Pathogenic Ancestry of the Fungal Clade Ustilaginomycotina.</title>
        <authorList>
            <person name="Kijpornyongpan T."/>
            <person name="Mondo S.J."/>
            <person name="Barry K."/>
            <person name="Sandor L."/>
            <person name="Lee J."/>
            <person name="Lipzen A."/>
            <person name="Pangilinan J."/>
            <person name="LaButti K."/>
            <person name="Hainaut M."/>
            <person name="Henrissat B."/>
            <person name="Grigoriev I.V."/>
            <person name="Spatafora J.W."/>
            <person name="Aime M.C."/>
        </authorList>
    </citation>
    <scope>NUCLEOTIDE SEQUENCE [LARGE SCALE GENOMIC DNA]</scope>
    <source>
        <strain evidence="3 4">MCA 4186</strain>
    </source>
</reference>
<evidence type="ECO:0000256" key="2">
    <source>
        <dbReference type="SAM" id="Phobius"/>
    </source>
</evidence>
<feature type="transmembrane region" description="Helical" evidence="2">
    <location>
        <begin position="12"/>
        <end position="32"/>
    </location>
</feature>
<sequence length="402" mass="43374">MEGGARRLLSMLLIATWSVYLVYLGACSYLFYANLDNPDNRDSGTTGTFRVFAKGCPNPSNGAMRWHTFTLIGVAVDLLAFAIMTRALVRKVGGDQTFSGVARVMITDSMVQVGVATAASFVTAIVALGPIYGHSTAGTGFCLLLNVTITAIIAGRSYRRLIKCKERLIAPDRFMSGGLECGHGGIDLITGRRMSERSILKFWRRPSDATHAAETGRNNWGSPTCAEETAGGRFRGGSWSLRRGSVPTVVPPLPAHEEASWMRDMRSPRAAMLAPEARSDIVGGGRRSSVLGWPLGPAPSHVGDERVTFHMALDSLRQEEMKRSTPTSETHIESLVADSPRRPVDTPMRTSSMSSAATLAPPVSLLNTPSESFSSPPSAPSCTRTARHRSSDEETRRSGEDT</sequence>
<feature type="region of interest" description="Disordered" evidence="1">
    <location>
        <begin position="318"/>
        <end position="402"/>
    </location>
</feature>
<dbReference type="EMBL" id="KZ819284">
    <property type="protein sequence ID" value="PWO00838.1"/>
    <property type="molecule type" value="Genomic_DNA"/>
</dbReference>
<keyword evidence="2" id="KW-0472">Membrane</keyword>
<feature type="compositionally biased region" description="Polar residues" evidence="1">
    <location>
        <begin position="348"/>
        <end position="357"/>
    </location>
</feature>
<gene>
    <name evidence="3" type="ORF">FA09DRAFT_344920</name>
</gene>
<keyword evidence="4" id="KW-1185">Reference proteome</keyword>
<feature type="transmembrane region" description="Helical" evidence="2">
    <location>
        <begin position="110"/>
        <end position="132"/>
    </location>
</feature>
<protein>
    <submittedName>
        <fullName evidence="3">Uncharacterized protein</fullName>
    </submittedName>
</protein>
<evidence type="ECO:0000313" key="3">
    <source>
        <dbReference type="EMBL" id="PWO00838.1"/>
    </source>
</evidence>
<name>A0A316ZGE8_9BASI</name>